<evidence type="ECO:0000313" key="2">
    <source>
        <dbReference type="Proteomes" id="UP000320216"/>
    </source>
</evidence>
<dbReference type="KEGG" id="huw:FPZ11_13955"/>
<dbReference type="InterPro" id="IPR008000">
    <property type="entry name" value="Rham/fucose_mutarotase"/>
</dbReference>
<sequence length="130" mass="14885">MTSPQRVCFRLHVRPELLDEYRRRHAEVWPEMLREIEASGRRNYSLFLADDGELIGYFETDDAASSERYLADSAVAARWEAEMGRFFVSLDGRADQASERLTEVFNLDGLLHDIGPDGRLACRSGTDDRT</sequence>
<dbReference type="AlphaFoldDB" id="A0A5B8M5Q5"/>
<gene>
    <name evidence="1" type="ORF">FPZ11_13955</name>
</gene>
<evidence type="ECO:0000313" key="1">
    <source>
        <dbReference type="EMBL" id="QDZ15713.1"/>
    </source>
</evidence>
<dbReference type="OrthoDB" id="9799608at2"/>
<dbReference type="PANTHER" id="PTHR34389">
    <property type="entry name" value="L-RHAMNOSE MUTAROTASE"/>
    <property type="match status" value="1"/>
</dbReference>
<dbReference type="Proteomes" id="UP000320216">
    <property type="component" value="Chromosome"/>
</dbReference>
<dbReference type="RefSeq" id="WP_146321747.1">
    <property type="nucleotide sequence ID" value="NZ_CP042305.1"/>
</dbReference>
<keyword evidence="2" id="KW-1185">Reference proteome</keyword>
<proteinExistence type="predicted"/>
<reference evidence="1 2" key="1">
    <citation type="submission" date="2019-07" db="EMBL/GenBank/DDBJ databases">
        <title>Full genome sequence of Humibacter sp. WJ7-1.</title>
        <authorList>
            <person name="Im W.-T."/>
        </authorList>
    </citation>
    <scope>NUCLEOTIDE SEQUENCE [LARGE SCALE GENOMIC DNA]</scope>
    <source>
        <strain evidence="1 2">WJ7-1</strain>
    </source>
</reference>
<dbReference type="InterPro" id="IPR011008">
    <property type="entry name" value="Dimeric_a/b-barrel"/>
</dbReference>
<dbReference type="GO" id="GO:0019301">
    <property type="term" value="P:rhamnose catabolic process"/>
    <property type="evidence" value="ECO:0007669"/>
    <property type="project" value="TreeGrafter"/>
</dbReference>
<dbReference type="Pfam" id="PF05336">
    <property type="entry name" value="rhaM"/>
    <property type="match status" value="1"/>
</dbReference>
<name>A0A5B8M5Q5_9MICO</name>
<dbReference type="EMBL" id="CP042305">
    <property type="protein sequence ID" value="QDZ15713.1"/>
    <property type="molecule type" value="Genomic_DNA"/>
</dbReference>
<accession>A0A5B8M5Q5</accession>
<dbReference type="PANTHER" id="PTHR34389:SF2">
    <property type="entry name" value="L-RHAMNOSE MUTAROTASE"/>
    <property type="match status" value="1"/>
</dbReference>
<protein>
    <submittedName>
        <fullName evidence="1">L-rhamnose mutarotase</fullName>
    </submittedName>
</protein>
<dbReference type="Gene3D" id="3.30.70.100">
    <property type="match status" value="1"/>
</dbReference>
<dbReference type="SUPFAM" id="SSF54909">
    <property type="entry name" value="Dimeric alpha+beta barrel"/>
    <property type="match status" value="1"/>
</dbReference>
<dbReference type="GO" id="GO:0016857">
    <property type="term" value="F:racemase and epimerase activity, acting on carbohydrates and derivatives"/>
    <property type="evidence" value="ECO:0007669"/>
    <property type="project" value="InterPro"/>
</dbReference>
<organism evidence="1 2">
    <name type="scientific">Humibacter ginsenosidimutans</name>
    <dbReference type="NCBI Taxonomy" id="2599293"/>
    <lineage>
        <taxon>Bacteria</taxon>
        <taxon>Bacillati</taxon>
        <taxon>Actinomycetota</taxon>
        <taxon>Actinomycetes</taxon>
        <taxon>Micrococcales</taxon>
        <taxon>Microbacteriaceae</taxon>
        <taxon>Humibacter</taxon>
    </lineage>
</organism>